<feature type="transmembrane region" description="Helical" evidence="6">
    <location>
        <begin position="101"/>
        <end position="121"/>
    </location>
</feature>
<organism evidence="8">
    <name type="scientific">hydrothermal vent metagenome</name>
    <dbReference type="NCBI Taxonomy" id="652676"/>
    <lineage>
        <taxon>unclassified sequences</taxon>
        <taxon>metagenomes</taxon>
        <taxon>ecological metagenomes</taxon>
    </lineage>
</organism>
<dbReference type="AlphaFoldDB" id="A0A1W1CIH6"/>
<accession>A0A1W1CIH6</accession>
<keyword evidence="2" id="KW-1003">Cell membrane</keyword>
<keyword evidence="3 6" id="KW-0812">Transmembrane</keyword>
<name>A0A1W1CIH6_9ZZZZ</name>
<feature type="domain" description="RDD" evidence="7">
    <location>
        <begin position="9"/>
        <end position="155"/>
    </location>
</feature>
<dbReference type="GO" id="GO:0005886">
    <property type="term" value="C:plasma membrane"/>
    <property type="evidence" value="ECO:0007669"/>
    <property type="project" value="UniProtKB-SubCell"/>
</dbReference>
<protein>
    <recommendedName>
        <fullName evidence="7">RDD domain-containing protein</fullName>
    </recommendedName>
</protein>
<evidence type="ECO:0000256" key="3">
    <source>
        <dbReference type="ARBA" id="ARBA00022692"/>
    </source>
</evidence>
<reference evidence="8" key="1">
    <citation type="submission" date="2016-10" db="EMBL/GenBank/DDBJ databases">
        <authorList>
            <person name="de Groot N.N."/>
        </authorList>
    </citation>
    <scope>NUCLEOTIDE SEQUENCE</scope>
</reference>
<comment type="subcellular location">
    <subcellularLocation>
        <location evidence="1">Cell membrane</location>
        <topology evidence="1">Multi-pass membrane protein</topology>
    </subcellularLocation>
</comment>
<feature type="transmembrane region" description="Helical" evidence="6">
    <location>
        <begin position="127"/>
        <end position="145"/>
    </location>
</feature>
<feature type="transmembrane region" description="Helical" evidence="6">
    <location>
        <begin position="12"/>
        <end position="36"/>
    </location>
</feature>
<evidence type="ECO:0000313" key="8">
    <source>
        <dbReference type="EMBL" id="SFV65690.1"/>
    </source>
</evidence>
<evidence type="ECO:0000256" key="4">
    <source>
        <dbReference type="ARBA" id="ARBA00022989"/>
    </source>
</evidence>
<feature type="transmembrane region" description="Helical" evidence="6">
    <location>
        <begin position="175"/>
        <end position="199"/>
    </location>
</feature>
<sequence length="401" mass="47111">MNKYTNTKYAGFWTRSIASLIDFILLTLPFILIAVLFDRESIFNIESFLIFILLGAWYHISFLSSSWSATLGKKIVGIRVLDTNLKALDFKKSSKRFAYSLITYGLMLLPLILLIKSLVFFQNTWEFLLFVLVSLPIFMLLLNTPKQVLHDFLAKTVVVDSYYTKNKSMKIIRGIGSAFVIFAFGILGFILYLNIFVYAKTDSFTQKFHHDDLNDSRIIFYNKALHQYTKGFIEADTIYKIFEMDSKKDFALTCINASLREHNISHKGIRSQNFVTNARNTYAITEESIAKAKKNEQYISQHFYEYHLQDANRIIQNMIYLNNSDNTQETCDRLLSIERMYDYFISDYIDNREQDLLKYKKAFKNAQNKGHLDKNFYEKQIKQGIQWLNVLYRKHPPKDKQ</sequence>
<keyword evidence="4 6" id="KW-1133">Transmembrane helix</keyword>
<evidence type="ECO:0000256" key="6">
    <source>
        <dbReference type="SAM" id="Phobius"/>
    </source>
</evidence>
<proteinExistence type="predicted"/>
<dbReference type="InterPro" id="IPR010432">
    <property type="entry name" value="RDD"/>
</dbReference>
<gene>
    <name evidence="8" type="ORF">MNB_SV-13-1765</name>
</gene>
<dbReference type="PANTHER" id="PTHR36115">
    <property type="entry name" value="PROLINE-RICH ANTIGEN HOMOLOG-RELATED"/>
    <property type="match status" value="1"/>
</dbReference>
<dbReference type="InterPro" id="IPR051791">
    <property type="entry name" value="Pra-immunoreactive"/>
</dbReference>
<dbReference type="Pfam" id="PF06271">
    <property type="entry name" value="RDD"/>
    <property type="match status" value="1"/>
</dbReference>
<evidence type="ECO:0000259" key="7">
    <source>
        <dbReference type="Pfam" id="PF06271"/>
    </source>
</evidence>
<evidence type="ECO:0000256" key="1">
    <source>
        <dbReference type="ARBA" id="ARBA00004651"/>
    </source>
</evidence>
<evidence type="ECO:0000256" key="5">
    <source>
        <dbReference type="ARBA" id="ARBA00023136"/>
    </source>
</evidence>
<dbReference type="EMBL" id="FPHM01000095">
    <property type="protein sequence ID" value="SFV65690.1"/>
    <property type="molecule type" value="Genomic_DNA"/>
</dbReference>
<keyword evidence="5 6" id="KW-0472">Membrane</keyword>
<evidence type="ECO:0000256" key="2">
    <source>
        <dbReference type="ARBA" id="ARBA00022475"/>
    </source>
</evidence>
<feature type="transmembrane region" description="Helical" evidence="6">
    <location>
        <begin position="48"/>
        <end position="69"/>
    </location>
</feature>